<evidence type="ECO:0000313" key="6">
    <source>
        <dbReference type="Proteomes" id="UP001299608"/>
    </source>
</evidence>
<dbReference type="AlphaFoldDB" id="A0AAW5BVW8"/>
<dbReference type="Gene3D" id="3.40.50.720">
    <property type="entry name" value="NAD(P)-binding Rossmann-like Domain"/>
    <property type="match status" value="1"/>
</dbReference>
<protein>
    <submittedName>
        <fullName evidence="3">SDR family oxidoreductase</fullName>
    </submittedName>
</protein>
<dbReference type="Proteomes" id="UP000669239">
    <property type="component" value="Unassembled WGS sequence"/>
</dbReference>
<evidence type="ECO:0000313" key="5">
    <source>
        <dbReference type="Proteomes" id="UP000669239"/>
    </source>
</evidence>
<dbReference type="PROSITE" id="PS00061">
    <property type="entry name" value="ADH_SHORT"/>
    <property type="match status" value="1"/>
</dbReference>
<keyword evidence="2" id="KW-0560">Oxidoreductase</keyword>
<comment type="caution">
    <text evidence="3">The sequence shown here is derived from an EMBL/GenBank/DDBJ whole genome shotgun (WGS) entry which is preliminary data.</text>
</comment>
<dbReference type="PANTHER" id="PTHR24321:SF8">
    <property type="entry name" value="ESTRADIOL 17-BETA-DEHYDROGENASE 8-RELATED"/>
    <property type="match status" value="1"/>
</dbReference>
<sequence length="248" mass="26017">MRLDGKCIVITGATGGIGKAAAGLFHKEGATLVLSDLDVEKGEELASRLPGTHFIPADICDSNQVNQLFEAALGFMGKIDGLFHAAGIVSSSDLLSCTEQHFDKIMNVHLKGTFLCLQQAALNMRERGGSIVLTASQRGILGATGSIAYNAAKGGIVIMGKSAAMELGKYNIRVNVLCPGATETPMLRQDIANSQDPEGLERRMLSEYPLGRFGTSEESAYGALYLLSDEAAFTTGTTLVVDGGNTAG</sequence>
<dbReference type="RefSeq" id="WP_117560420.1">
    <property type="nucleotide sequence ID" value="NZ_JAAITT010000040.1"/>
</dbReference>
<proteinExistence type="inferred from homology"/>
<evidence type="ECO:0000256" key="1">
    <source>
        <dbReference type="ARBA" id="ARBA00006484"/>
    </source>
</evidence>
<dbReference type="InterPro" id="IPR020904">
    <property type="entry name" value="Sc_DH/Rdtase_CS"/>
</dbReference>
<accession>A0AAW5BVW8</accession>
<gene>
    <name evidence="4" type="ORF">G5B36_22290</name>
    <name evidence="3" type="ORF">L0N08_11890</name>
</gene>
<dbReference type="PANTHER" id="PTHR24321">
    <property type="entry name" value="DEHYDROGENASES, SHORT CHAIN"/>
    <property type="match status" value="1"/>
</dbReference>
<dbReference type="CDD" id="cd05233">
    <property type="entry name" value="SDR_c"/>
    <property type="match status" value="1"/>
</dbReference>
<reference evidence="4" key="2">
    <citation type="submission" date="2020-02" db="EMBL/GenBank/DDBJ databases">
        <authorList>
            <person name="Littmann E."/>
            <person name="Sorbara M."/>
        </authorList>
    </citation>
    <scope>NUCLEOTIDE SEQUENCE</scope>
    <source>
        <strain evidence="4">MSK.1.17</strain>
    </source>
</reference>
<dbReference type="InterPro" id="IPR002347">
    <property type="entry name" value="SDR_fam"/>
</dbReference>
<dbReference type="InterPro" id="IPR036291">
    <property type="entry name" value="NAD(P)-bd_dom_sf"/>
</dbReference>
<reference evidence="3" key="3">
    <citation type="submission" date="2022-01" db="EMBL/GenBank/DDBJ databases">
        <title>Collection of gut derived symbiotic bacterial strains cultured from healthy donors.</title>
        <authorList>
            <person name="Lin H."/>
            <person name="Kohout C."/>
            <person name="Waligurski E."/>
            <person name="Pamer E.G."/>
        </authorList>
    </citation>
    <scope>NUCLEOTIDE SEQUENCE</scope>
    <source>
        <strain evidence="3">DFI.6.55</strain>
    </source>
</reference>
<dbReference type="GO" id="GO:0008206">
    <property type="term" value="P:bile acid metabolic process"/>
    <property type="evidence" value="ECO:0007669"/>
    <property type="project" value="UniProtKB-ARBA"/>
</dbReference>
<dbReference type="FunFam" id="3.40.50.720:FF:000084">
    <property type="entry name" value="Short-chain dehydrogenase reductase"/>
    <property type="match status" value="1"/>
</dbReference>
<organism evidence="3 6">
    <name type="scientific">Enterocloster aldenensis</name>
    <dbReference type="NCBI Taxonomy" id="358742"/>
    <lineage>
        <taxon>Bacteria</taxon>
        <taxon>Bacillati</taxon>
        <taxon>Bacillota</taxon>
        <taxon>Clostridia</taxon>
        <taxon>Lachnospirales</taxon>
        <taxon>Lachnospiraceae</taxon>
        <taxon>Enterocloster</taxon>
    </lineage>
</organism>
<dbReference type="SUPFAM" id="SSF51735">
    <property type="entry name" value="NAD(P)-binding Rossmann-fold domains"/>
    <property type="match status" value="1"/>
</dbReference>
<dbReference type="Pfam" id="PF13561">
    <property type="entry name" value="adh_short_C2"/>
    <property type="match status" value="1"/>
</dbReference>
<dbReference type="EMBL" id="JAKNGE010000013">
    <property type="protein sequence ID" value="MCG4746117.1"/>
    <property type="molecule type" value="Genomic_DNA"/>
</dbReference>
<dbReference type="GO" id="GO:0016491">
    <property type="term" value="F:oxidoreductase activity"/>
    <property type="evidence" value="ECO:0007669"/>
    <property type="project" value="UniProtKB-KW"/>
</dbReference>
<dbReference type="Proteomes" id="UP001299608">
    <property type="component" value="Unassembled WGS sequence"/>
</dbReference>
<evidence type="ECO:0000256" key="2">
    <source>
        <dbReference type="ARBA" id="ARBA00023002"/>
    </source>
</evidence>
<evidence type="ECO:0000313" key="3">
    <source>
        <dbReference type="EMBL" id="MCG4746117.1"/>
    </source>
</evidence>
<dbReference type="PRINTS" id="PR00081">
    <property type="entry name" value="GDHRDH"/>
</dbReference>
<comment type="similarity">
    <text evidence="1">Belongs to the short-chain dehydrogenases/reductases (SDR) family.</text>
</comment>
<evidence type="ECO:0000313" key="4">
    <source>
        <dbReference type="EMBL" id="NSJ51417.1"/>
    </source>
</evidence>
<dbReference type="EMBL" id="JAAITT010000040">
    <property type="protein sequence ID" value="NSJ51417.1"/>
    <property type="molecule type" value="Genomic_DNA"/>
</dbReference>
<reference evidence="4 5" key="1">
    <citation type="journal article" date="2020" name="Cell Host Microbe">
        <title>Functional and Genomic Variation between Human-Derived Isolates of Lachnospiraceae Reveals Inter- and Intra-Species Diversity.</title>
        <authorList>
            <person name="Sorbara M.T."/>
            <person name="Littmann E.R."/>
            <person name="Fontana E."/>
            <person name="Moody T.U."/>
            <person name="Kohout C.E."/>
            <person name="Gjonbalaj M."/>
            <person name="Eaton V."/>
            <person name="Seok R."/>
            <person name="Leiner I.M."/>
            <person name="Pamer E.G."/>
        </authorList>
    </citation>
    <scope>NUCLEOTIDE SEQUENCE [LARGE SCALE GENOMIC DNA]</scope>
    <source>
        <strain evidence="4 5">MSK.1.17</strain>
    </source>
</reference>
<keyword evidence="5" id="KW-1185">Reference proteome</keyword>
<name>A0AAW5BVW8_9FIRM</name>